<dbReference type="EMBL" id="JAPQKR010000014">
    <property type="protein sequence ID" value="KAJ5198215.1"/>
    <property type="molecule type" value="Genomic_DNA"/>
</dbReference>
<evidence type="ECO:0000256" key="1">
    <source>
        <dbReference type="ARBA" id="ARBA00001974"/>
    </source>
</evidence>
<keyword evidence="4" id="KW-0560">Oxidoreductase</keyword>
<reference evidence="6" key="2">
    <citation type="journal article" date="2023" name="IMA Fungus">
        <title>Comparative genomic study of the Penicillium genus elucidates a diverse pangenome and 15 lateral gene transfer events.</title>
        <authorList>
            <person name="Petersen C."/>
            <person name="Sorensen T."/>
            <person name="Nielsen M.R."/>
            <person name="Sondergaard T.E."/>
            <person name="Sorensen J.L."/>
            <person name="Fitzpatrick D.A."/>
            <person name="Frisvad J.C."/>
            <person name="Nielsen K.L."/>
        </authorList>
    </citation>
    <scope>NUCLEOTIDE SEQUENCE</scope>
    <source>
        <strain evidence="6">IBT 15544</strain>
    </source>
</reference>
<proteinExistence type="predicted"/>
<dbReference type="SUPFAM" id="SSF51905">
    <property type="entry name" value="FAD/NAD(P)-binding domain"/>
    <property type="match status" value="1"/>
</dbReference>
<dbReference type="Pfam" id="PF01494">
    <property type="entry name" value="FAD_binding_3"/>
    <property type="match status" value="1"/>
</dbReference>
<dbReference type="InterPro" id="IPR050641">
    <property type="entry name" value="RIFMO-like"/>
</dbReference>
<name>A0A9W9JJQ6_9EURO</name>
<dbReference type="RefSeq" id="XP_058306643.1">
    <property type="nucleotide sequence ID" value="XM_058454394.1"/>
</dbReference>
<dbReference type="GeneID" id="83181695"/>
<keyword evidence="3" id="KW-0274">FAD</keyword>
<evidence type="ECO:0000256" key="2">
    <source>
        <dbReference type="ARBA" id="ARBA00022630"/>
    </source>
</evidence>
<dbReference type="AlphaFoldDB" id="A0A9W9JJQ6"/>
<comment type="caution">
    <text evidence="6">The sequence shown here is derived from an EMBL/GenBank/DDBJ whole genome shotgun (WGS) entry which is preliminary data.</text>
</comment>
<evidence type="ECO:0000259" key="5">
    <source>
        <dbReference type="Pfam" id="PF01494"/>
    </source>
</evidence>
<dbReference type="Gene3D" id="3.50.50.60">
    <property type="entry name" value="FAD/NAD(P)-binding domain"/>
    <property type="match status" value="1"/>
</dbReference>
<evidence type="ECO:0000313" key="6">
    <source>
        <dbReference type="EMBL" id="KAJ5198215.1"/>
    </source>
</evidence>
<evidence type="ECO:0000313" key="7">
    <source>
        <dbReference type="Proteomes" id="UP001150904"/>
    </source>
</evidence>
<keyword evidence="7" id="KW-1185">Reference proteome</keyword>
<dbReference type="Gene3D" id="3.30.70.2450">
    <property type="match status" value="1"/>
</dbReference>
<dbReference type="InterPro" id="IPR002938">
    <property type="entry name" value="FAD-bd"/>
</dbReference>
<comment type="cofactor">
    <cofactor evidence="1">
        <name>FAD</name>
        <dbReference type="ChEBI" id="CHEBI:57692"/>
    </cofactor>
</comment>
<dbReference type="InterPro" id="IPR036188">
    <property type="entry name" value="FAD/NAD-bd_sf"/>
</dbReference>
<dbReference type="PRINTS" id="PR00420">
    <property type="entry name" value="RNGMNOXGNASE"/>
</dbReference>
<organism evidence="6 7">
    <name type="scientific">Penicillium cinerascens</name>
    <dbReference type="NCBI Taxonomy" id="70096"/>
    <lineage>
        <taxon>Eukaryota</taxon>
        <taxon>Fungi</taxon>
        <taxon>Dikarya</taxon>
        <taxon>Ascomycota</taxon>
        <taxon>Pezizomycotina</taxon>
        <taxon>Eurotiomycetes</taxon>
        <taxon>Eurotiomycetidae</taxon>
        <taxon>Eurotiales</taxon>
        <taxon>Aspergillaceae</taxon>
        <taxon>Penicillium</taxon>
    </lineage>
</organism>
<accession>A0A9W9JJQ6</accession>
<dbReference type="OrthoDB" id="2096480at2759"/>
<reference evidence="6" key="1">
    <citation type="submission" date="2022-12" db="EMBL/GenBank/DDBJ databases">
        <authorList>
            <person name="Petersen C."/>
        </authorList>
    </citation>
    <scope>NUCLEOTIDE SEQUENCE</scope>
    <source>
        <strain evidence="6">IBT 15544</strain>
    </source>
</reference>
<dbReference type="PANTHER" id="PTHR43004:SF19">
    <property type="entry name" value="BINDING MONOOXYGENASE, PUTATIVE (JCVI)-RELATED"/>
    <property type="match status" value="1"/>
</dbReference>
<protein>
    <recommendedName>
        <fullName evidence="5">FAD-binding domain-containing protein</fullName>
    </recommendedName>
</protein>
<keyword evidence="2" id="KW-0285">Flavoprotein</keyword>
<feature type="domain" description="FAD-binding" evidence="5">
    <location>
        <begin position="4"/>
        <end position="358"/>
    </location>
</feature>
<dbReference type="PANTHER" id="PTHR43004">
    <property type="entry name" value="TRK SYSTEM POTASSIUM UPTAKE PROTEIN"/>
    <property type="match status" value="1"/>
</dbReference>
<dbReference type="GO" id="GO:0016709">
    <property type="term" value="F:oxidoreductase activity, acting on paired donors, with incorporation or reduction of molecular oxygen, NAD(P)H as one donor, and incorporation of one atom of oxygen"/>
    <property type="evidence" value="ECO:0007669"/>
    <property type="project" value="UniProtKB-ARBA"/>
</dbReference>
<sequence length="534" mass="60185">MAPETDVLIVGGGPTGLALAISLHKQGVKFRIVDSESGPAQHSRALAVHARILELYRQLDLADDLLGLGYKLPATNIWVEGKHRAHISLRDFGEGLTPYPYILIVPQDAHERVLERKLKTHGIFVERRTKLEGFVDSGSSITAKLVRQDDGTEITCEASYIVGCDGAHSVVRHQIGAKYEGGTYVPLFYIADVEAEEQDSPLFNGEAHVTFVEDTFNLILPYAQERRVRLIGITIPKTNETRQDHKLPESHPEVTFEDVLPDIKRVSGIEIKKVNWFSPYRSHHRVASTFHKNRAFLVGDAAHIHSPVGGQGMNTGIMDVFNLAWKLATVITQNLMTEEAKTRLLDSYETERRSFALSVSGATDRGFTLLTTPGFLSHMLRAWIIPYMAPLVTRFQYMRMGVFRRASQLICSYRDSPLNHESGESETVQPGDRVPWAKTDSADNFETLQYLCWQLHVYGEPWPNLSEWCQKMNIRLTVFPWDKKYGEVGLKKDAAYLIRPDHYIAGIFKGESILLKLDGYFSTHGLTCARPLSH</sequence>
<dbReference type="Proteomes" id="UP001150904">
    <property type="component" value="Unassembled WGS sequence"/>
</dbReference>
<evidence type="ECO:0000256" key="3">
    <source>
        <dbReference type="ARBA" id="ARBA00022827"/>
    </source>
</evidence>
<evidence type="ECO:0000256" key="4">
    <source>
        <dbReference type="ARBA" id="ARBA00023002"/>
    </source>
</evidence>
<dbReference type="GO" id="GO:0071949">
    <property type="term" value="F:FAD binding"/>
    <property type="evidence" value="ECO:0007669"/>
    <property type="project" value="InterPro"/>
</dbReference>
<gene>
    <name evidence="6" type="ORF">N7498_007332</name>
</gene>